<comment type="catalytic activity">
    <reaction evidence="6">
        <text>2 a quinone + NADH + H(+) = 2 a 1,4-benzosemiquinone + NAD(+)</text>
        <dbReference type="Rhea" id="RHEA:65952"/>
        <dbReference type="ChEBI" id="CHEBI:15378"/>
        <dbReference type="ChEBI" id="CHEBI:57540"/>
        <dbReference type="ChEBI" id="CHEBI:57945"/>
        <dbReference type="ChEBI" id="CHEBI:132124"/>
        <dbReference type="ChEBI" id="CHEBI:134225"/>
    </reaction>
</comment>
<protein>
    <recommendedName>
        <fullName evidence="6">FMN dependent NADH:quinone oxidoreductase</fullName>
        <ecNumber evidence="6">1.6.5.-</ecNumber>
    </recommendedName>
    <alternativeName>
        <fullName evidence="6">Azo-dye reductase</fullName>
    </alternativeName>
    <alternativeName>
        <fullName evidence="6">FMN-dependent NADH-azo compound oxidoreductase</fullName>
    </alternativeName>
    <alternativeName>
        <fullName evidence="6">FMN-dependent NADH-azoreductase</fullName>
        <ecNumber evidence="6">1.7.1.17</ecNumber>
    </alternativeName>
</protein>
<dbReference type="EC" id="1.6.5.-" evidence="6"/>
<keyword evidence="4 6" id="KW-0520">NAD</keyword>
<evidence type="ECO:0000256" key="4">
    <source>
        <dbReference type="ARBA" id="ARBA00023027"/>
    </source>
</evidence>
<evidence type="ECO:0000313" key="9">
    <source>
        <dbReference type="Proteomes" id="UP000182764"/>
    </source>
</evidence>
<comment type="function">
    <text evidence="6">Quinone reductase that provides resistance to thiol-specific stress caused by electrophilic quinones.</text>
</comment>
<evidence type="ECO:0000256" key="2">
    <source>
        <dbReference type="ARBA" id="ARBA00022643"/>
    </source>
</evidence>
<dbReference type="SUPFAM" id="SSF52218">
    <property type="entry name" value="Flavoproteins"/>
    <property type="match status" value="1"/>
</dbReference>
<name>A0A1H7U7S7_9STRE</name>
<comment type="catalytic activity">
    <reaction evidence="5">
        <text>N,N-dimethyl-1,4-phenylenediamine + anthranilate + 2 NAD(+) = 2-(4-dimethylaminophenyl)diazenylbenzoate + 2 NADH + 2 H(+)</text>
        <dbReference type="Rhea" id="RHEA:55872"/>
        <dbReference type="ChEBI" id="CHEBI:15378"/>
        <dbReference type="ChEBI" id="CHEBI:15783"/>
        <dbReference type="ChEBI" id="CHEBI:16567"/>
        <dbReference type="ChEBI" id="CHEBI:57540"/>
        <dbReference type="ChEBI" id="CHEBI:57945"/>
        <dbReference type="ChEBI" id="CHEBI:71579"/>
        <dbReference type="EC" id="1.7.1.17"/>
    </reaction>
    <physiologicalReaction direction="right-to-left" evidence="5">
        <dbReference type="Rhea" id="RHEA:55874"/>
    </physiologicalReaction>
</comment>
<feature type="domain" description="Flavodoxin-like fold" evidence="7">
    <location>
        <begin position="1"/>
        <end position="207"/>
    </location>
</feature>
<keyword evidence="1 6" id="KW-0285">Flavoprotein</keyword>
<dbReference type="Gene3D" id="3.40.50.360">
    <property type="match status" value="1"/>
</dbReference>
<dbReference type="GO" id="GO:0010181">
    <property type="term" value="F:FMN binding"/>
    <property type="evidence" value="ECO:0007669"/>
    <property type="project" value="UniProtKB-UniRule"/>
</dbReference>
<comment type="function">
    <text evidence="6">Also exhibits azoreductase activity. Catalyzes the reductive cleavage of the azo bond in aromatic azo compounds to the corresponding amines.</text>
</comment>
<evidence type="ECO:0000256" key="1">
    <source>
        <dbReference type="ARBA" id="ARBA00022630"/>
    </source>
</evidence>
<dbReference type="InterPro" id="IPR023048">
    <property type="entry name" value="NADH:quinone_OxRdtase_FMN_depd"/>
</dbReference>
<dbReference type="InterPro" id="IPR003680">
    <property type="entry name" value="Flavodoxin_fold"/>
</dbReference>
<dbReference type="AlphaFoldDB" id="A0A1H7U7S7"/>
<dbReference type="InterPro" id="IPR029039">
    <property type="entry name" value="Flavoprotein-like_sf"/>
</dbReference>
<comment type="caution">
    <text evidence="6">Lacks conserved residue(s) required for the propagation of feature annotation.</text>
</comment>
<gene>
    <name evidence="6" type="primary">azoR</name>
    <name evidence="8" type="ORF">SAMN04487839_101278</name>
</gene>
<dbReference type="GO" id="GO:0016655">
    <property type="term" value="F:oxidoreductase activity, acting on NAD(P)H, quinone or similar compound as acceptor"/>
    <property type="evidence" value="ECO:0007669"/>
    <property type="project" value="InterPro"/>
</dbReference>
<evidence type="ECO:0000313" key="8">
    <source>
        <dbReference type="EMBL" id="SEL92869.1"/>
    </source>
</evidence>
<dbReference type="HAMAP" id="MF_01216">
    <property type="entry name" value="Azoreductase_type1"/>
    <property type="match status" value="1"/>
</dbReference>
<accession>A0A1H7U7S7</accession>
<keyword evidence="3 6" id="KW-0560">Oxidoreductase</keyword>
<dbReference type="GO" id="GO:0009055">
    <property type="term" value="F:electron transfer activity"/>
    <property type="evidence" value="ECO:0007669"/>
    <property type="project" value="UniProtKB-UniRule"/>
</dbReference>
<sequence>MKTLLINGHPGFKEGQGFSLQLQKFFEKTFHEEFPDEELTILNLYDFNLPRVENDSLWSAWSKQMVGVDLDDKEKEALSLNRQLLDQFKEHHRIVIVGPLHNFSVTSRIKDYLDNIMIARETFKYTEQGSVGLMTDDYKVWYIQGSGSIFSDNGKYSHLEHSTFYLKDVFVDVMGFDEFYLSRAEGTTTQPVDKEAILKKGKESILKQFKDFYSSNS</sequence>
<dbReference type="EMBL" id="FOBM01000001">
    <property type="protein sequence ID" value="SEL92869.1"/>
    <property type="molecule type" value="Genomic_DNA"/>
</dbReference>
<dbReference type="InterPro" id="IPR050104">
    <property type="entry name" value="FMN-dep_NADH:Q_OxRdtase_AzoR1"/>
</dbReference>
<evidence type="ECO:0000259" key="7">
    <source>
        <dbReference type="Pfam" id="PF02525"/>
    </source>
</evidence>
<comment type="similarity">
    <text evidence="6">Belongs to the azoreductase type 1 family.</text>
</comment>
<dbReference type="EC" id="1.7.1.17" evidence="6"/>
<comment type="subunit">
    <text evidence="6">Homodimer.</text>
</comment>
<dbReference type="GO" id="GO:0016652">
    <property type="term" value="F:oxidoreductase activity, acting on NAD(P)H as acceptor"/>
    <property type="evidence" value="ECO:0007669"/>
    <property type="project" value="UniProtKB-UniRule"/>
</dbReference>
<dbReference type="PANTHER" id="PTHR43741">
    <property type="entry name" value="FMN-DEPENDENT NADH-AZOREDUCTASE 1"/>
    <property type="match status" value="1"/>
</dbReference>
<keyword evidence="2 6" id="KW-0288">FMN</keyword>
<dbReference type="RefSeq" id="WP_074595439.1">
    <property type="nucleotide sequence ID" value="NZ_FNUH01000002.1"/>
</dbReference>
<proteinExistence type="inferred from homology"/>
<reference evidence="8 9" key="1">
    <citation type="submission" date="2016-10" db="EMBL/GenBank/DDBJ databases">
        <authorList>
            <person name="de Groot N.N."/>
        </authorList>
    </citation>
    <scope>NUCLEOTIDE SEQUENCE [LARGE SCALE GENOMIC DNA]</scope>
    <source>
        <strain evidence="8 9">VTM1R29</strain>
    </source>
</reference>
<evidence type="ECO:0000256" key="3">
    <source>
        <dbReference type="ARBA" id="ARBA00023002"/>
    </source>
</evidence>
<comment type="cofactor">
    <cofactor evidence="6">
        <name>FMN</name>
        <dbReference type="ChEBI" id="CHEBI:58210"/>
    </cofactor>
    <text evidence="6">Binds 1 FMN per subunit.</text>
</comment>
<dbReference type="Pfam" id="PF02525">
    <property type="entry name" value="Flavodoxin_2"/>
    <property type="match status" value="1"/>
</dbReference>
<evidence type="ECO:0000256" key="6">
    <source>
        <dbReference type="HAMAP-Rule" id="MF_01216"/>
    </source>
</evidence>
<dbReference type="Proteomes" id="UP000182764">
    <property type="component" value="Unassembled WGS sequence"/>
</dbReference>
<dbReference type="PANTHER" id="PTHR43741:SF4">
    <property type="entry name" value="FMN-DEPENDENT NADH:QUINONE OXIDOREDUCTASE"/>
    <property type="match status" value="1"/>
</dbReference>
<organism evidence="8 9">
    <name type="scientific">Streptococcus gallolyticus</name>
    <dbReference type="NCBI Taxonomy" id="315405"/>
    <lineage>
        <taxon>Bacteria</taxon>
        <taxon>Bacillati</taxon>
        <taxon>Bacillota</taxon>
        <taxon>Bacilli</taxon>
        <taxon>Lactobacillales</taxon>
        <taxon>Streptococcaceae</taxon>
        <taxon>Streptococcus</taxon>
    </lineage>
</organism>
<evidence type="ECO:0000256" key="5">
    <source>
        <dbReference type="ARBA" id="ARBA00048542"/>
    </source>
</evidence>